<accession>A0A1M5BAH0</accession>
<keyword evidence="4 7" id="KW-0812">Transmembrane</keyword>
<evidence type="ECO:0000256" key="5">
    <source>
        <dbReference type="ARBA" id="ARBA00023136"/>
    </source>
</evidence>
<dbReference type="Gene3D" id="2.170.130.10">
    <property type="entry name" value="TonB-dependent receptor, plug domain"/>
    <property type="match status" value="1"/>
</dbReference>
<dbReference type="Gene3D" id="2.60.40.1120">
    <property type="entry name" value="Carboxypeptidase-like, regulatory domain"/>
    <property type="match status" value="1"/>
</dbReference>
<dbReference type="AlphaFoldDB" id="A0A1M5BAH0"/>
<protein>
    <submittedName>
        <fullName evidence="10">TonB-linked outer membrane protein, SusC/RagA family</fullName>
    </submittedName>
</protein>
<evidence type="ECO:0000256" key="4">
    <source>
        <dbReference type="ARBA" id="ARBA00022692"/>
    </source>
</evidence>
<comment type="subcellular location">
    <subcellularLocation>
        <location evidence="1 7">Cell outer membrane</location>
        <topology evidence="1 7">Multi-pass membrane protein</topology>
    </subcellularLocation>
</comment>
<keyword evidence="6 7" id="KW-0998">Cell outer membrane</keyword>
<dbReference type="InterPro" id="IPR012910">
    <property type="entry name" value="Plug_dom"/>
</dbReference>
<dbReference type="InterPro" id="IPR008969">
    <property type="entry name" value="CarboxyPept-like_regulatory"/>
</dbReference>
<evidence type="ECO:0000313" key="10">
    <source>
        <dbReference type="EMBL" id="SHF39430.1"/>
    </source>
</evidence>
<dbReference type="Pfam" id="PF07660">
    <property type="entry name" value="STN"/>
    <property type="match status" value="1"/>
</dbReference>
<dbReference type="STRING" id="288992.SAMN04488522_1021103"/>
<dbReference type="SUPFAM" id="SSF56935">
    <property type="entry name" value="Porins"/>
    <property type="match status" value="1"/>
</dbReference>
<evidence type="ECO:0000256" key="1">
    <source>
        <dbReference type="ARBA" id="ARBA00004571"/>
    </source>
</evidence>
<evidence type="ECO:0000259" key="8">
    <source>
        <dbReference type="Pfam" id="PF07660"/>
    </source>
</evidence>
<reference evidence="11" key="1">
    <citation type="submission" date="2016-11" db="EMBL/GenBank/DDBJ databases">
        <authorList>
            <person name="Varghese N."/>
            <person name="Submissions S."/>
        </authorList>
    </citation>
    <scope>NUCLEOTIDE SEQUENCE [LARGE SCALE GENOMIC DNA]</scope>
    <source>
        <strain evidence="11">DSM 16990</strain>
    </source>
</reference>
<dbReference type="InterPro" id="IPR023997">
    <property type="entry name" value="TonB-dep_OMP_SusC/RagA_CS"/>
</dbReference>
<name>A0A1M5BAH0_9SPHI</name>
<dbReference type="NCBIfam" id="TIGR04057">
    <property type="entry name" value="SusC_RagA_signa"/>
    <property type="match status" value="1"/>
</dbReference>
<dbReference type="Proteomes" id="UP000184287">
    <property type="component" value="Unassembled WGS sequence"/>
</dbReference>
<organism evidence="10 11">
    <name type="scientific">Pedobacter caeni</name>
    <dbReference type="NCBI Taxonomy" id="288992"/>
    <lineage>
        <taxon>Bacteria</taxon>
        <taxon>Pseudomonadati</taxon>
        <taxon>Bacteroidota</taxon>
        <taxon>Sphingobacteriia</taxon>
        <taxon>Sphingobacteriales</taxon>
        <taxon>Sphingobacteriaceae</taxon>
        <taxon>Pedobacter</taxon>
    </lineage>
</organism>
<keyword evidence="5 7" id="KW-0472">Membrane</keyword>
<keyword evidence="11" id="KW-1185">Reference proteome</keyword>
<dbReference type="InterPro" id="IPR039426">
    <property type="entry name" value="TonB-dep_rcpt-like"/>
</dbReference>
<dbReference type="Gene3D" id="3.55.50.30">
    <property type="match status" value="1"/>
</dbReference>
<dbReference type="SUPFAM" id="SSF49464">
    <property type="entry name" value="Carboxypeptidase regulatory domain-like"/>
    <property type="match status" value="1"/>
</dbReference>
<dbReference type="PROSITE" id="PS52016">
    <property type="entry name" value="TONB_DEPENDENT_REC_3"/>
    <property type="match status" value="1"/>
</dbReference>
<dbReference type="InterPro" id="IPR011662">
    <property type="entry name" value="Secretin/TonB_short_N"/>
</dbReference>
<sequence length="1138" mass="126085">MYKNYTIKNCRCSAYMTKFLLVMKLTAILLIAVIMQVNATIGKAQKVSFKERNTSLERVFREIKRQTGYNILVSGRMLNTATRISVDFSGTSLDEVMEKCLEGKALTYSITDRTIIVRPKEAIKESTVTYADGVVSGQVKDPKKGDALPGVTIKIENGTWSKTAMTDNNGNYRFPAVPEGSYKISFSSIGFEKLVKEITVKSGQQLTVNAELKENIAELAQLVIVGYGAQKKANLTAAVTQIDAKDFKGQSATGIGQAIQGRAAGVQIYRDGGAPGAGVSINIRGVGSFINNAPLIVIDGVPAGSLDLISPDEVETVTILKDASAAAIYGSNGANGVIMVTTKSGKKGEAKLNYSYKAGFNEAANMPRLLNATEYALLQNEARINSGRMPLFSDDQIRNMGEGTNWRDQILQTGIRQEHYVGVSGGAPKVNYLVSANYLDEKGIAIHSWYKRLNVRTKVDAHVGEKFSMGIQAQYTFSKSQEGASFTNATTFSPTIPLRTPDGRPGVYSKYDPSGAVSMGLNPVANRELTLGYHNNTPKNFLLATAYAEYRFIPSLKLRSNVTYERSTSLRKTFDPSYEFRNYEGELIASAGRLPANRTFKELYVENDRYLITNTLEFNKTFNEDHNLKAVAGYEEQKSNWDVMYMSRVGGYPTNDFLNIGVNATTGVTVSHMDPNDSSIIPTTSAIRSVFGRINYDYKGKYLFEAVARRDGSSKFAPNNRWAFFPSASVGWRISAEEFFSPLKTIVDDLKFRASYGLTGNSGIPDFGFNSNVVIEDKYVFNNNAVQIGSFNSMPNKNIRWETNKLLNIGFDAALLNQRLNITLDAYQRKSEDLLTQVSIPATTGISTDEGVLGTQYQNVGILKNRGIELFISWKDKINSDLGYNLSFSGSYNQNELQRFNGLTDQQILGPAGEYVNQIGRPYRSIFGFKSVGVWQNAAEIAANPHRVNDQPGDLRFEDVDGNGKVDEADRTILGNSIPKYTLGLSGGLNYKSFDFNFLLQGDLKKDFLQYGYGYFEYYLQNNNNYAYALNRWHGEGTSNQHPRLIAGSEYLANTVSSYFVQDASYIRLRHVELGYTLPQSLLGKIKISALRVYAGADNLLTFTKYYGLDPEQKDTFGRDAINYPQARTFTLGLNVTF</sequence>
<keyword evidence="2 7" id="KW-0813">Transport</keyword>
<feature type="domain" description="TonB-dependent receptor plug" evidence="9">
    <location>
        <begin position="232"/>
        <end position="337"/>
    </location>
</feature>
<dbReference type="InterPro" id="IPR037066">
    <property type="entry name" value="Plug_dom_sf"/>
</dbReference>
<dbReference type="EMBL" id="FQUQ01000002">
    <property type="protein sequence ID" value="SHF39430.1"/>
    <property type="molecule type" value="Genomic_DNA"/>
</dbReference>
<evidence type="ECO:0000256" key="6">
    <source>
        <dbReference type="ARBA" id="ARBA00023237"/>
    </source>
</evidence>
<evidence type="ECO:0000256" key="3">
    <source>
        <dbReference type="ARBA" id="ARBA00022452"/>
    </source>
</evidence>
<evidence type="ECO:0000256" key="2">
    <source>
        <dbReference type="ARBA" id="ARBA00022448"/>
    </source>
</evidence>
<gene>
    <name evidence="10" type="ORF">SAMN04488522_1021103</name>
</gene>
<feature type="domain" description="Secretin/TonB short N-terminal" evidence="8">
    <location>
        <begin position="69"/>
        <end position="120"/>
    </location>
</feature>
<dbReference type="NCBIfam" id="TIGR04056">
    <property type="entry name" value="OMP_RagA_SusC"/>
    <property type="match status" value="1"/>
</dbReference>
<dbReference type="GO" id="GO:0009279">
    <property type="term" value="C:cell outer membrane"/>
    <property type="evidence" value="ECO:0007669"/>
    <property type="project" value="UniProtKB-SubCell"/>
</dbReference>
<keyword evidence="3 7" id="KW-1134">Transmembrane beta strand</keyword>
<dbReference type="Pfam" id="PF13715">
    <property type="entry name" value="CarbopepD_reg_2"/>
    <property type="match status" value="1"/>
</dbReference>
<evidence type="ECO:0000313" key="11">
    <source>
        <dbReference type="Proteomes" id="UP000184287"/>
    </source>
</evidence>
<dbReference type="InterPro" id="IPR023996">
    <property type="entry name" value="TonB-dep_OMP_SusC/RagA"/>
</dbReference>
<proteinExistence type="inferred from homology"/>
<evidence type="ECO:0000256" key="7">
    <source>
        <dbReference type="PROSITE-ProRule" id="PRU01360"/>
    </source>
</evidence>
<dbReference type="Gene3D" id="2.40.170.20">
    <property type="entry name" value="TonB-dependent receptor, beta-barrel domain"/>
    <property type="match status" value="1"/>
</dbReference>
<comment type="similarity">
    <text evidence="7">Belongs to the TonB-dependent receptor family.</text>
</comment>
<dbReference type="Pfam" id="PF07715">
    <property type="entry name" value="Plug"/>
    <property type="match status" value="1"/>
</dbReference>
<dbReference type="InterPro" id="IPR036942">
    <property type="entry name" value="Beta-barrel_TonB_sf"/>
</dbReference>
<evidence type="ECO:0000259" key="9">
    <source>
        <dbReference type="Pfam" id="PF07715"/>
    </source>
</evidence>